<proteinExistence type="predicted"/>
<sequence length="437" mass="48591">MPRKLPWLNKGARTTTTQVKPASSVSKKARIDSEISDDFFTGTAFESSRKGKERGDNPDSDDGLPEPSAQLEHSGTERTHRALSSSPPPADTDLPPPETEYMRKGIGKFDLRDDEWMMVEDEFLQTAKLFTRHLHLAEYQRLKQNIQEKKTEVSRPVVPHSKPSDEGQMRMKAEAQKRAQKNAIRAVTIDEEEEDYLGASRRAGSSKSLSTSFTKPSSSRTTTSRSLKKDVDPRPKKPPTRTTNVSSSDVSDEEDLDNPKRSNRPSNSSLQQFSTSTRNDCFVKPALPPNPRPRPSSSRPSTFTTFDNYSPPLPRSAPPTKVSRPLTSTSTSSTSKFSKPTQPSKYEAPSTTTTTSHVKPPPSLFDPWDEPFPRKATASAKASKSKSTSTSTSASASSGQMDRLAKRKAEREKEKAKEVQKQKRKSVKLDDIPTFLF</sequence>
<feature type="compositionally biased region" description="Pro residues" evidence="1">
    <location>
        <begin position="86"/>
        <end position="98"/>
    </location>
</feature>
<dbReference type="EMBL" id="ML977573">
    <property type="protein sequence ID" value="KAF2003225.1"/>
    <property type="molecule type" value="Genomic_DNA"/>
</dbReference>
<name>A0A6A5WVW4_9PLEO</name>
<feature type="region of interest" description="Disordered" evidence="1">
    <location>
        <begin position="1"/>
        <end position="106"/>
    </location>
</feature>
<feature type="compositionally biased region" description="Basic and acidic residues" evidence="1">
    <location>
        <begin position="162"/>
        <end position="177"/>
    </location>
</feature>
<feature type="compositionally biased region" description="Basic and acidic residues" evidence="1">
    <location>
        <begin position="403"/>
        <end position="431"/>
    </location>
</feature>
<feature type="compositionally biased region" description="Polar residues" evidence="1">
    <location>
        <begin position="270"/>
        <end position="279"/>
    </location>
</feature>
<accession>A0A6A5WVW4</accession>
<protein>
    <submittedName>
        <fullName evidence="2">Uncharacterized protein</fullName>
    </submittedName>
</protein>
<evidence type="ECO:0000313" key="2">
    <source>
        <dbReference type="EMBL" id="KAF2003225.1"/>
    </source>
</evidence>
<dbReference type="AlphaFoldDB" id="A0A6A5WVW4"/>
<gene>
    <name evidence="2" type="ORF">P154DRAFT_552594</name>
</gene>
<feature type="compositionally biased region" description="Polar residues" evidence="1">
    <location>
        <begin position="12"/>
        <end position="26"/>
    </location>
</feature>
<feature type="compositionally biased region" description="Low complexity" evidence="1">
    <location>
        <begin position="240"/>
        <end position="249"/>
    </location>
</feature>
<feature type="compositionally biased region" description="Basic and acidic residues" evidence="1">
    <location>
        <begin position="47"/>
        <end position="57"/>
    </location>
</feature>
<reference evidence="2" key="1">
    <citation type="journal article" date="2020" name="Stud. Mycol.">
        <title>101 Dothideomycetes genomes: a test case for predicting lifestyles and emergence of pathogens.</title>
        <authorList>
            <person name="Haridas S."/>
            <person name="Albert R."/>
            <person name="Binder M."/>
            <person name="Bloem J."/>
            <person name="Labutti K."/>
            <person name="Salamov A."/>
            <person name="Andreopoulos B."/>
            <person name="Baker S."/>
            <person name="Barry K."/>
            <person name="Bills G."/>
            <person name="Bluhm B."/>
            <person name="Cannon C."/>
            <person name="Castanera R."/>
            <person name="Culley D."/>
            <person name="Daum C."/>
            <person name="Ezra D."/>
            <person name="Gonzalez J."/>
            <person name="Henrissat B."/>
            <person name="Kuo A."/>
            <person name="Liang C."/>
            <person name="Lipzen A."/>
            <person name="Lutzoni F."/>
            <person name="Magnuson J."/>
            <person name="Mondo S."/>
            <person name="Nolan M."/>
            <person name="Ohm R."/>
            <person name="Pangilinan J."/>
            <person name="Park H.-J."/>
            <person name="Ramirez L."/>
            <person name="Alfaro M."/>
            <person name="Sun H."/>
            <person name="Tritt A."/>
            <person name="Yoshinaga Y."/>
            <person name="Zwiers L.-H."/>
            <person name="Turgeon B."/>
            <person name="Goodwin S."/>
            <person name="Spatafora J."/>
            <person name="Crous P."/>
            <person name="Grigoriev I."/>
        </authorList>
    </citation>
    <scope>NUCLEOTIDE SEQUENCE</scope>
    <source>
        <strain evidence="2">CBS 123094</strain>
    </source>
</reference>
<organism evidence="2 3">
    <name type="scientific">Amniculicola lignicola CBS 123094</name>
    <dbReference type="NCBI Taxonomy" id="1392246"/>
    <lineage>
        <taxon>Eukaryota</taxon>
        <taxon>Fungi</taxon>
        <taxon>Dikarya</taxon>
        <taxon>Ascomycota</taxon>
        <taxon>Pezizomycotina</taxon>
        <taxon>Dothideomycetes</taxon>
        <taxon>Pleosporomycetidae</taxon>
        <taxon>Pleosporales</taxon>
        <taxon>Amniculicolaceae</taxon>
        <taxon>Amniculicola</taxon>
    </lineage>
</organism>
<evidence type="ECO:0000313" key="3">
    <source>
        <dbReference type="Proteomes" id="UP000799779"/>
    </source>
</evidence>
<dbReference type="Proteomes" id="UP000799779">
    <property type="component" value="Unassembled WGS sequence"/>
</dbReference>
<feature type="compositionally biased region" description="Low complexity" evidence="1">
    <location>
        <begin position="205"/>
        <end position="225"/>
    </location>
</feature>
<dbReference type="OrthoDB" id="5374569at2759"/>
<feature type="region of interest" description="Disordered" evidence="1">
    <location>
        <begin position="147"/>
        <end position="437"/>
    </location>
</feature>
<evidence type="ECO:0000256" key="1">
    <source>
        <dbReference type="SAM" id="MobiDB-lite"/>
    </source>
</evidence>
<feature type="compositionally biased region" description="Low complexity" evidence="1">
    <location>
        <begin position="375"/>
        <end position="398"/>
    </location>
</feature>
<feature type="compositionally biased region" description="Low complexity" evidence="1">
    <location>
        <begin position="323"/>
        <end position="345"/>
    </location>
</feature>
<keyword evidence="3" id="KW-1185">Reference proteome</keyword>